<dbReference type="OrthoDB" id="5945460at2759"/>
<dbReference type="InterPro" id="IPR036265">
    <property type="entry name" value="HIT-like_sf"/>
</dbReference>
<reference evidence="2" key="2">
    <citation type="submission" date="2017-10" db="EMBL/GenBank/DDBJ databases">
        <title>Ladona fulva Genome sequencing and assembly.</title>
        <authorList>
            <person name="Murali S."/>
            <person name="Richards S."/>
            <person name="Bandaranaike D."/>
            <person name="Bellair M."/>
            <person name="Blankenburg K."/>
            <person name="Chao H."/>
            <person name="Dinh H."/>
            <person name="Doddapaneni H."/>
            <person name="Dugan-Rocha S."/>
            <person name="Elkadiri S."/>
            <person name="Gnanaolivu R."/>
            <person name="Hernandez B."/>
            <person name="Skinner E."/>
            <person name="Javaid M."/>
            <person name="Lee S."/>
            <person name="Li M."/>
            <person name="Ming W."/>
            <person name="Munidasa M."/>
            <person name="Muniz J."/>
            <person name="Nguyen L."/>
            <person name="Hughes D."/>
            <person name="Osuji N."/>
            <person name="Pu L.-L."/>
            <person name="Puazo M."/>
            <person name="Qu C."/>
            <person name="Quiroz J."/>
            <person name="Raj R."/>
            <person name="Weissenberger G."/>
            <person name="Xin Y."/>
            <person name="Zou X."/>
            <person name="Han Y."/>
            <person name="Worley K."/>
            <person name="Muzny D."/>
            <person name="Gibbs R."/>
        </authorList>
    </citation>
    <scope>NUCLEOTIDE SEQUENCE</scope>
    <source>
        <strain evidence="2">Sampled in the wild</strain>
    </source>
</reference>
<keyword evidence="1" id="KW-0812">Transmembrane</keyword>
<evidence type="ECO:0000313" key="2">
    <source>
        <dbReference type="EMBL" id="KAG8225688.1"/>
    </source>
</evidence>
<evidence type="ECO:0008006" key="4">
    <source>
        <dbReference type="Google" id="ProtNLM"/>
    </source>
</evidence>
<feature type="transmembrane region" description="Helical" evidence="1">
    <location>
        <begin position="40"/>
        <end position="58"/>
    </location>
</feature>
<keyword evidence="3" id="KW-1185">Reference proteome</keyword>
<protein>
    <recommendedName>
        <fullName evidence="4">Galactose-1-phosphate uridylyltransferase</fullName>
    </recommendedName>
</protein>
<dbReference type="AlphaFoldDB" id="A0A8K0K470"/>
<dbReference type="PANTHER" id="PTHR34714">
    <property type="entry name" value="EGF-LIKE DOMAIN-CONTAINING PROTEIN"/>
    <property type="match status" value="1"/>
</dbReference>
<evidence type="ECO:0000313" key="3">
    <source>
        <dbReference type="Proteomes" id="UP000792457"/>
    </source>
</evidence>
<dbReference type="PANTHER" id="PTHR34714:SF3">
    <property type="match status" value="1"/>
</dbReference>
<dbReference type="Gene3D" id="3.30.428.10">
    <property type="entry name" value="HIT-like"/>
    <property type="match status" value="1"/>
</dbReference>
<reference evidence="2" key="1">
    <citation type="submission" date="2013-04" db="EMBL/GenBank/DDBJ databases">
        <authorList>
            <person name="Qu J."/>
            <person name="Murali S.C."/>
            <person name="Bandaranaike D."/>
            <person name="Bellair M."/>
            <person name="Blankenburg K."/>
            <person name="Chao H."/>
            <person name="Dinh H."/>
            <person name="Doddapaneni H."/>
            <person name="Downs B."/>
            <person name="Dugan-Rocha S."/>
            <person name="Elkadiri S."/>
            <person name="Gnanaolivu R.D."/>
            <person name="Hernandez B."/>
            <person name="Javaid M."/>
            <person name="Jayaseelan J.C."/>
            <person name="Lee S."/>
            <person name="Li M."/>
            <person name="Ming W."/>
            <person name="Munidasa M."/>
            <person name="Muniz J."/>
            <person name="Nguyen L."/>
            <person name="Ongeri F."/>
            <person name="Osuji N."/>
            <person name="Pu L.-L."/>
            <person name="Puazo M."/>
            <person name="Qu C."/>
            <person name="Quiroz J."/>
            <person name="Raj R."/>
            <person name="Weissenberger G."/>
            <person name="Xin Y."/>
            <person name="Zou X."/>
            <person name="Han Y."/>
            <person name="Richards S."/>
            <person name="Worley K."/>
            <person name="Muzny D."/>
            <person name="Gibbs R."/>
        </authorList>
    </citation>
    <scope>NUCLEOTIDE SEQUENCE</scope>
    <source>
        <strain evidence="2">Sampled in the wild</strain>
    </source>
</reference>
<keyword evidence="1" id="KW-0472">Membrane</keyword>
<dbReference type="SUPFAM" id="SSF54197">
    <property type="entry name" value="HIT-like"/>
    <property type="match status" value="1"/>
</dbReference>
<proteinExistence type="predicted"/>
<comment type="caution">
    <text evidence="2">The sequence shown here is derived from an EMBL/GenBank/DDBJ whole genome shotgun (WGS) entry which is preliminary data.</text>
</comment>
<name>A0A8K0K470_LADFU</name>
<gene>
    <name evidence="2" type="ORF">J437_LFUL001720</name>
</gene>
<dbReference type="Proteomes" id="UP000792457">
    <property type="component" value="Unassembled WGS sequence"/>
</dbReference>
<dbReference type="EMBL" id="KZ308248">
    <property type="protein sequence ID" value="KAG8225688.1"/>
    <property type="molecule type" value="Genomic_DNA"/>
</dbReference>
<keyword evidence="1" id="KW-1133">Transmembrane helix</keyword>
<accession>A0A8K0K470</accession>
<sequence length="473" mass="55483">MKRNTLELDLKSFRIHIRRIDVTRHLLRNFKMSRCLSIKYVTHFLLFLLGMTLLATLYQPMVVKKDEYKQSSLSIFLDNLKDQEWYRINCFDGKLYYTIEKMPLNLDLWSQAFERKCQILWSKFQKIYSVDVREGKLEFPMQFESKLQRWFYNLDPSLKEIRTQTVIHVRNKYTKEHTIYNPLRAKRPLQSSDRDPLGYVNKLSSSTRESCDFCNYETMTSKDFFDRIEGKYSVTAANAFKLDKWHGLIITREHNPANITEDVLLDMFNTTLMWFKLVNIIDKSSKFPNILWDSLPHAGASQLHPHVHVILDPMQYYGILDEQLSAASEYYEKTGNNYWEDIIEIHHALGLAKIFGNSVAMTPLTSRKDNEVILLSNSPSVDFFRLLYFVIRTYYEQFRIYCFSSGMALPVIDGSVANNLPAFIRIATRGDCSGAYNVNVDLYWVISNLTKIVYKLSADTTFQSKTLVPWISQ</sequence>
<organism evidence="2 3">
    <name type="scientific">Ladona fulva</name>
    <name type="common">Scarce chaser dragonfly</name>
    <name type="synonym">Libellula fulva</name>
    <dbReference type="NCBI Taxonomy" id="123851"/>
    <lineage>
        <taxon>Eukaryota</taxon>
        <taxon>Metazoa</taxon>
        <taxon>Ecdysozoa</taxon>
        <taxon>Arthropoda</taxon>
        <taxon>Hexapoda</taxon>
        <taxon>Insecta</taxon>
        <taxon>Pterygota</taxon>
        <taxon>Palaeoptera</taxon>
        <taxon>Odonata</taxon>
        <taxon>Epiprocta</taxon>
        <taxon>Anisoptera</taxon>
        <taxon>Libelluloidea</taxon>
        <taxon>Libellulidae</taxon>
        <taxon>Ladona</taxon>
    </lineage>
</organism>
<evidence type="ECO:0000256" key="1">
    <source>
        <dbReference type="SAM" id="Phobius"/>
    </source>
</evidence>